<dbReference type="PANTHER" id="PTHR43976">
    <property type="entry name" value="SHORT CHAIN DEHYDROGENASE"/>
    <property type="match status" value="1"/>
</dbReference>
<dbReference type="PRINTS" id="PR00081">
    <property type="entry name" value="GDHRDH"/>
</dbReference>
<dbReference type="EMBL" id="CP055899">
    <property type="protein sequence ID" value="QKX55847.1"/>
    <property type="molecule type" value="Genomic_DNA"/>
</dbReference>
<dbReference type="GeneID" id="55990452"/>
<evidence type="ECO:0000313" key="6">
    <source>
        <dbReference type="Proteomes" id="UP000509510"/>
    </source>
</evidence>
<dbReference type="AlphaFoldDB" id="A0A7H8QPG0"/>
<dbReference type="PROSITE" id="PS00061">
    <property type="entry name" value="ADH_SHORT"/>
    <property type="match status" value="1"/>
</dbReference>
<evidence type="ECO:0000256" key="3">
    <source>
        <dbReference type="ARBA" id="ARBA00023002"/>
    </source>
</evidence>
<dbReference type="Gene3D" id="3.40.50.720">
    <property type="entry name" value="NAD(P)-binding Rossmann-like Domain"/>
    <property type="match status" value="1"/>
</dbReference>
<organism evidence="5 6">
    <name type="scientific">Talaromyces rugulosus</name>
    <name type="common">Penicillium rugulosum</name>
    <dbReference type="NCBI Taxonomy" id="121627"/>
    <lineage>
        <taxon>Eukaryota</taxon>
        <taxon>Fungi</taxon>
        <taxon>Dikarya</taxon>
        <taxon>Ascomycota</taxon>
        <taxon>Pezizomycotina</taxon>
        <taxon>Eurotiomycetes</taxon>
        <taxon>Eurotiomycetidae</taxon>
        <taxon>Eurotiales</taxon>
        <taxon>Trichocomaceae</taxon>
        <taxon>Talaromyces</taxon>
        <taxon>Talaromyces sect. Islandici</taxon>
    </lineage>
</organism>
<dbReference type="CDD" id="cd05374">
    <property type="entry name" value="17beta-HSD-like_SDR_c"/>
    <property type="match status" value="1"/>
</dbReference>
<keyword evidence="6" id="KW-1185">Reference proteome</keyword>
<evidence type="ECO:0000256" key="2">
    <source>
        <dbReference type="ARBA" id="ARBA00022857"/>
    </source>
</evidence>
<evidence type="ECO:0000313" key="5">
    <source>
        <dbReference type="EMBL" id="QKX55847.1"/>
    </source>
</evidence>
<keyword evidence="2" id="KW-0521">NADP</keyword>
<proteinExistence type="inferred from homology"/>
<dbReference type="Pfam" id="PF00106">
    <property type="entry name" value="adh_short"/>
    <property type="match status" value="1"/>
</dbReference>
<dbReference type="InterPro" id="IPR002347">
    <property type="entry name" value="SDR_fam"/>
</dbReference>
<dbReference type="KEGG" id="trg:TRUGW13939_02946"/>
<dbReference type="OrthoDB" id="1274115at2759"/>
<comment type="similarity">
    <text evidence="1 4">Belongs to the short-chain dehydrogenases/reductases (SDR) family.</text>
</comment>
<protein>
    <submittedName>
        <fullName evidence="5">Uncharacterized protein</fullName>
    </submittedName>
</protein>
<dbReference type="InterPro" id="IPR051911">
    <property type="entry name" value="SDR_oxidoreductase"/>
</dbReference>
<dbReference type="SUPFAM" id="SSF51735">
    <property type="entry name" value="NAD(P)-binding Rossmann-fold domains"/>
    <property type="match status" value="1"/>
</dbReference>
<sequence length="286" mass="31275">MAPLVWLVTGCSSGFGEQFVYQILARGDKVIATGRNAATKLTHLEGTGAAILDLDISLSADETALKVEQALQIYGGIDVLVNNAGYIESSPIEELVPERLLRSYNTNIFGHYNVTRALLPHMREKRSGVIGFVGSQAGWMGDPSATAYVSSKFALEGIVECLQKEIAMFGIQVTIFEPGYFRTQALSQQNIQHEPGKIPAYEEFNKAVIQYEKAVYGNEPGDPVKAVSRMIDVLTGTGTAAGKPFPPRMPLGTDGLKVMRDKCQDTLKMLDEWEDFIVSTDFTKEG</sequence>
<dbReference type="RefSeq" id="XP_035342025.1">
    <property type="nucleotide sequence ID" value="XM_035486132.1"/>
</dbReference>
<dbReference type="InterPro" id="IPR020904">
    <property type="entry name" value="Sc_DH/Rdtase_CS"/>
</dbReference>
<dbReference type="InterPro" id="IPR036291">
    <property type="entry name" value="NAD(P)-bd_dom_sf"/>
</dbReference>
<accession>A0A7H8QPG0</accession>
<dbReference type="GO" id="GO:0016491">
    <property type="term" value="F:oxidoreductase activity"/>
    <property type="evidence" value="ECO:0007669"/>
    <property type="project" value="UniProtKB-KW"/>
</dbReference>
<evidence type="ECO:0000256" key="1">
    <source>
        <dbReference type="ARBA" id="ARBA00006484"/>
    </source>
</evidence>
<name>A0A7H8QPG0_TALRU</name>
<evidence type="ECO:0000256" key="4">
    <source>
        <dbReference type="RuleBase" id="RU000363"/>
    </source>
</evidence>
<keyword evidence="3" id="KW-0560">Oxidoreductase</keyword>
<gene>
    <name evidence="5" type="ORF">TRUGW13939_02946</name>
</gene>
<reference evidence="6" key="1">
    <citation type="submission" date="2020-06" db="EMBL/GenBank/DDBJ databases">
        <title>A chromosome-scale genome assembly of Talaromyces rugulosus W13939.</title>
        <authorList>
            <person name="Wang B."/>
            <person name="Guo L."/>
            <person name="Ye K."/>
            <person name="Wang L."/>
        </authorList>
    </citation>
    <scope>NUCLEOTIDE SEQUENCE [LARGE SCALE GENOMIC DNA]</scope>
    <source>
        <strain evidence="6">W13939</strain>
    </source>
</reference>
<dbReference type="Proteomes" id="UP000509510">
    <property type="component" value="Chromosome II"/>
</dbReference>
<dbReference type="PANTHER" id="PTHR43976:SF16">
    <property type="entry name" value="SHORT-CHAIN DEHYDROGENASE_REDUCTASE FAMILY PROTEIN"/>
    <property type="match status" value="1"/>
</dbReference>
<dbReference type="PRINTS" id="PR00080">
    <property type="entry name" value="SDRFAMILY"/>
</dbReference>